<organism evidence="2 3">
    <name type="scientific">Methylobacterium thuringiense</name>
    <dbReference type="NCBI Taxonomy" id="1003091"/>
    <lineage>
        <taxon>Bacteria</taxon>
        <taxon>Pseudomonadati</taxon>
        <taxon>Pseudomonadota</taxon>
        <taxon>Alphaproteobacteria</taxon>
        <taxon>Hyphomicrobiales</taxon>
        <taxon>Methylobacteriaceae</taxon>
        <taxon>Methylobacterium</taxon>
    </lineage>
</organism>
<proteinExistence type="predicted"/>
<comment type="caution">
    <text evidence="2">The sequence shown here is derived from an EMBL/GenBank/DDBJ whole genome shotgun (WGS) entry which is preliminary data.</text>
</comment>
<accession>A0ABQ4TJT3</accession>
<dbReference type="Proteomes" id="UP001055101">
    <property type="component" value="Unassembled WGS sequence"/>
</dbReference>
<keyword evidence="3" id="KW-1185">Reference proteome</keyword>
<keyword evidence="1" id="KW-1133">Transmembrane helix</keyword>
<dbReference type="PANTHER" id="PTHR40940:SF1">
    <property type="entry name" value="PROTEIN BATD"/>
    <property type="match status" value="1"/>
</dbReference>
<dbReference type="PANTHER" id="PTHR40940">
    <property type="entry name" value="PROTEIN BATD-RELATED"/>
    <property type="match status" value="1"/>
</dbReference>
<evidence type="ECO:0000313" key="3">
    <source>
        <dbReference type="Proteomes" id="UP001055101"/>
    </source>
</evidence>
<name>A0ABQ4TJT3_9HYPH</name>
<evidence type="ECO:0000256" key="1">
    <source>
        <dbReference type="SAM" id="Phobius"/>
    </source>
</evidence>
<dbReference type="EMBL" id="BPRA01000002">
    <property type="protein sequence ID" value="GJE54083.1"/>
    <property type="molecule type" value="Genomic_DNA"/>
</dbReference>
<keyword evidence="1" id="KW-0472">Membrane</keyword>
<sequence length="474" mass="51037">MVIFFERFRACSLSPLRERVAREAGRERGAPFPEMSLPCPGRSATTLPRRGGRVLALLHLLCFFIFVSPPAHAIEPGDLTLTVTPELAGNAPPYAREMVLLKLRGVYRTQILLEEVRQPALTNFSWTQLGRDTWGRTRMPDGQMALLFERTIAIFPQHTGTFAIEPFTHKLTINDNGERRTIDVRSEAIPFPVATWTGESGGPDAPEPWWLPARDVAITDSWDPDPETVNQGDTTRRIVTLEAQGMLAEGLPPRPVMRTRGIVTFAGPVKRETIITPTGPVARATYQWDLKKGVAEVIALDGIEIPWFDTVSRTMRVAEIPARQIGGGSPDRGEDVGQRASASWAAVGAAALAAFGLGLALIGLGTGRRVLRLGRAERSALRRAAASGDAVAFRAALGRGLQAEPELAEVWRTDPAAMVAMSALDSSVYGAGGATAPDLAPLATLFSKRRKVAATVLADAPKLAPLDGGGLPAR</sequence>
<feature type="transmembrane region" description="Helical" evidence="1">
    <location>
        <begin position="344"/>
        <end position="365"/>
    </location>
</feature>
<dbReference type="InterPro" id="IPR025738">
    <property type="entry name" value="BatD"/>
</dbReference>
<reference evidence="2" key="2">
    <citation type="submission" date="2021-08" db="EMBL/GenBank/DDBJ databases">
        <authorList>
            <person name="Tani A."/>
            <person name="Ola A."/>
            <person name="Ogura Y."/>
            <person name="Katsura K."/>
            <person name="Hayashi T."/>
        </authorList>
    </citation>
    <scope>NUCLEOTIDE SEQUENCE</scope>
    <source>
        <strain evidence="2">DSM 23674</strain>
    </source>
</reference>
<protein>
    <recommendedName>
        <fullName evidence="4">Protein BatD</fullName>
    </recommendedName>
</protein>
<reference evidence="2" key="1">
    <citation type="journal article" date="2021" name="Front. Microbiol.">
        <title>Comprehensive Comparative Genomics and Phenotyping of Methylobacterium Species.</title>
        <authorList>
            <person name="Alessa O."/>
            <person name="Ogura Y."/>
            <person name="Fujitani Y."/>
            <person name="Takami H."/>
            <person name="Hayashi T."/>
            <person name="Sahin N."/>
            <person name="Tani A."/>
        </authorList>
    </citation>
    <scope>NUCLEOTIDE SEQUENCE</scope>
    <source>
        <strain evidence="2">DSM 23674</strain>
    </source>
</reference>
<gene>
    <name evidence="2" type="ORF">EKPJFOCH_0555</name>
</gene>
<evidence type="ECO:0008006" key="4">
    <source>
        <dbReference type="Google" id="ProtNLM"/>
    </source>
</evidence>
<keyword evidence="1" id="KW-0812">Transmembrane</keyword>
<evidence type="ECO:0000313" key="2">
    <source>
        <dbReference type="EMBL" id="GJE54083.1"/>
    </source>
</evidence>